<dbReference type="PROSITE" id="PS50865">
    <property type="entry name" value="ZF_MYND_2"/>
    <property type="match status" value="1"/>
</dbReference>
<dbReference type="SUPFAM" id="SSF48403">
    <property type="entry name" value="Ankyrin repeat"/>
    <property type="match status" value="1"/>
</dbReference>
<keyword evidence="3 7" id="KW-0863">Zinc-finger</keyword>
<feature type="compositionally biased region" description="Basic and acidic residues" evidence="8">
    <location>
        <begin position="11"/>
        <end position="33"/>
    </location>
</feature>
<dbReference type="EMBL" id="JAOPGA020001738">
    <property type="protein sequence ID" value="KAL0490971.1"/>
    <property type="molecule type" value="Genomic_DNA"/>
</dbReference>
<dbReference type="PROSITE" id="PS50088">
    <property type="entry name" value="ANK_REPEAT"/>
    <property type="match status" value="3"/>
</dbReference>
<sequence length="455" mass="51653">MAHHHHHSHDHQHDENCNHDHEEHEHDENCDHEHDDDEHEEHVHGEHCNHHHTPKRKVPKHNQPIPPNVVPQNHKHDTYDDYLQCAISRLEYNEVKILLDHYNGADVGKYINETRFDDFQSPISLACFAGSLPLVKLFVELGASVEDSDNDETGIASCFFYACFSNKPDIELVKYIYQKSPKMINTPHRKANYTPLMAACQKADLRVVTFLISNGADVNADGARGLTPLMVSLDGMCDPHRDQKQHLNSGLVAMHIIKSGADVNYQSNLQFTALWRACMKRQGDQIKLLITANADVNVRCYDMSPAYAIIKSEDEEPHNCGGHHHHNVVPQTKREDCLKLLIDTKKLNLDTIDEGTHTPLSLALENGYKAIATLLLENGANPKRQVAPNIPTSHDLIMSGRDQDLKTTLQLSYGCSVCKKKGSLLRCSRCQKVWYCTKECQLKDWSTHKNECKTK</sequence>
<feature type="compositionally biased region" description="Basic residues" evidence="8">
    <location>
        <begin position="49"/>
        <end position="60"/>
    </location>
</feature>
<feature type="repeat" description="ANK" evidence="6">
    <location>
        <begin position="118"/>
        <end position="150"/>
    </location>
</feature>
<dbReference type="Proteomes" id="UP001431209">
    <property type="component" value="Unassembled WGS sequence"/>
</dbReference>
<reference evidence="10 11" key="1">
    <citation type="submission" date="2024-03" db="EMBL/GenBank/DDBJ databases">
        <title>The Acrasis kona genome and developmental transcriptomes reveal deep origins of eukaryotic multicellular pathways.</title>
        <authorList>
            <person name="Sheikh S."/>
            <person name="Fu C.-J."/>
            <person name="Brown M.W."/>
            <person name="Baldauf S.L."/>
        </authorList>
    </citation>
    <scope>NUCLEOTIDE SEQUENCE [LARGE SCALE GENOMIC DNA]</scope>
    <source>
        <strain evidence="10 11">ATCC MYA-3509</strain>
    </source>
</reference>
<feature type="domain" description="MYND-type" evidence="9">
    <location>
        <begin position="415"/>
        <end position="452"/>
    </location>
</feature>
<dbReference type="PANTHER" id="PTHR24193:SF121">
    <property type="entry name" value="ADA2A-CONTAINING COMPLEX COMPONENT 3, ISOFORM D"/>
    <property type="match status" value="1"/>
</dbReference>
<feature type="repeat" description="ANK" evidence="6">
    <location>
        <begin position="191"/>
        <end position="223"/>
    </location>
</feature>
<dbReference type="GO" id="GO:0000976">
    <property type="term" value="F:transcription cis-regulatory region binding"/>
    <property type="evidence" value="ECO:0007669"/>
    <property type="project" value="TreeGrafter"/>
</dbReference>
<feature type="repeat" description="ANK" evidence="6">
    <location>
        <begin position="355"/>
        <end position="381"/>
    </location>
</feature>
<dbReference type="InterPro" id="IPR002893">
    <property type="entry name" value="Znf_MYND"/>
</dbReference>
<dbReference type="GO" id="GO:0005634">
    <property type="term" value="C:nucleus"/>
    <property type="evidence" value="ECO:0007669"/>
    <property type="project" value="TreeGrafter"/>
</dbReference>
<keyword evidence="5 6" id="KW-0040">ANK repeat</keyword>
<evidence type="ECO:0000256" key="2">
    <source>
        <dbReference type="ARBA" id="ARBA00022737"/>
    </source>
</evidence>
<evidence type="ECO:0000256" key="4">
    <source>
        <dbReference type="ARBA" id="ARBA00022833"/>
    </source>
</evidence>
<dbReference type="PROSITE" id="PS01360">
    <property type="entry name" value="ZF_MYND_1"/>
    <property type="match status" value="1"/>
</dbReference>
<evidence type="ECO:0000259" key="9">
    <source>
        <dbReference type="PROSITE" id="PS50865"/>
    </source>
</evidence>
<evidence type="ECO:0000256" key="3">
    <source>
        <dbReference type="ARBA" id="ARBA00022771"/>
    </source>
</evidence>
<keyword evidence="1" id="KW-0479">Metal-binding</keyword>
<accession>A0AAW2ZQF7</accession>
<evidence type="ECO:0000256" key="8">
    <source>
        <dbReference type="SAM" id="MobiDB-lite"/>
    </source>
</evidence>
<dbReference type="PANTHER" id="PTHR24193">
    <property type="entry name" value="ANKYRIN REPEAT PROTEIN"/>
    <property type="match status" value="1"/>
</dbReference>
<dbReference type="Pfam" id="PF12796">
    <property type="entry name" value="Ank_2"/>
    <property type="match status" value="2"/>
</dbReference>
<dbReference type="InterPro" id="IPR036770">
    <property type="entry name" value="Ankyrin_rpt-contain_sf"/>
</dbReference>
<name>A0AAW2ZQF7_9EUKA</name>
<evidence type="ECO:0000256" key="6">
    <source>
        <dbReference type="PROSITE-ProRule" id="PRU00023"/>
    </source>
</evidence>
<dbReference type="Gene3D" id="6.10.140.2220">
    <property type="match status" value="1"/>
</dbReference>
<dbReference type="PROSITE" id="PS50297">
    <property type="entry name" value="ANK_REP_REGION"/>
    <property type="match status" value="2"/>
</dbReference>
<dbReference type="Pfam" id="PF01753">
    <property type="entry name" value="zf-MYND"/>
    <property type="match status" value="1"/>
</dbReference>
<evidence type="ECO:0000256" key="1">
    <source>
        <dbReference type="ARBA" id="ARBA00022723"/>
    </source>
</evidence>
<feature type="region of interest" description="Disordered" evidence="8">
    <location>
        <begin position="1"/>
        <end position="76"/>
    </location>
</feature>
<keyword evidence="11" id="KW-1185">Reference proteome</keyword>
<evidence type="ECO:0000313" key="10">
    <source>
        <dbReference type="EMBL" id="KAL0490971.1"/>
    </source>
</evidence>
<dbReference type="SUPFAM" id="SSF144232">
    <property type="entry name" value="HIT/MYND zinc finger-like"/>
    <property type="match status" value="1"/>
</dbReference>
<dbReference type="InterPro" id="IPR050663">
    <property type="entry name" value="Ankyrin-SOCS_Box"/>
</dbReference>
<gene>
    <name evidence="10" type="ORF">AKO1_009786</name>
</gene>
<dbReference type="GO" id="GO:0045944">
    <property type="term" value="P:positive regulation of transcription by RNA polymerase II"/>
    <property type="evidence" value="ECO:0007669"/>
    <property type="project" value="TreeGrafter"/>
</dbReference>
<dbReference type="SMART" id="SM00248">
    <property type="entry name" value="ANK"/>
    <property type="match status" value="7"/>
</dbReference>
<evidence type="ECO:0000256" key="7">
    <source>
        <dbReference type="PROSITE-ProRule" id="PRU00134"/>
    </source>
</evidence>
<keyword evidence="4" id="KW-0862">Zinc</keyword>
<protein>
    <submittedName>
        <fullName evidence="10">Ankyrin repeat-containing protein</fullName>
    </submittedName>
</protein>
<comment type="caution">
    <text evidence="10">The sequence shown here is derived from an EMBL/GenBank/DDBJ whole genome shotgun (WGS) entry which is preliminary data.</text>
</comment>
<dbReference type="Gene3D" id="1.25.40.20">
    <property type="entry name" value="Ankyrin repeat-containing domain"/>
    <property type="match status" value="3"/>
</dbReference>
<proteinExistence type="predicted"/>
<dbReference type="GO" id="GO:0008270">
    <property type="term" value="F:zinc ion binding"/>
    <property type="evidence" value="ECO:0007669"/>
    <property type="project" value="UniProtKB-KW"/>
</dbReference>
<organism evidence="10 11">
    <name type="scientific">Acrasis kona</name>
    <dbReference type="NCBI Taxonomy" id="1008807"/>
    <lineage>
        <taxon>Eukaryota</taxon>
        <taxon>Discoba</taxon>
        <taxon>Heterolobosea</taxon>
        <taxon>Tetramitia</taxon>
        <taxon>Eutetramitia</taxon>
        <taxon>Acrasidae</taxon>
        <taxon>Acrasis</taxon>
    </lineage>
</organism>
<dbReference type="AlphaFoldDB" id="A0AAW2ZQF7"/>
<evidence type="ECO:0000313" key="11">
    <source>
        <dbReference type="Proteomes" id="UP001431209"/>
    </source>
</evidence>
<dbReference type="InterPro" id="IPR002110">
    <property type="entry name" value="Ankyrin_rpt"/>
</dbReference>
<evidence type="ECO:0000256" key="5">
    <source>
        <dbReference type="ARBA" id="ARBA00023043"/>
    </source>
</evidence>
<keyword evidence="2" id="KW-0677">Repeat</keyword>
<feature type="compositionally biased region" description="Basic residues" evidence="8">
    <location>
        <begin position="1"/>
        <end position="10"/>
    </location>
</feature>